<dbReference type="InterPro" id="IPR014004">
    <property type="entry name" value="Transpt-assoc_nodulatn_dom_bac"/>
</dbReference>
<name>A0A371Z4B2_9PROT</name>
<sequence>MQVKHIMTAPAITVAPADTITTALHLMLSHKISGLPVITSNGQLVGLLTEGDLLRRNELGTEEKTSWLQSLLRSSGKLASDYVHTHGRKVGEIMSHEPVSIPPDASLQDAVDLMIRHHVKRLPVVRNEQLLGIISRADILRALLPAIREEAGTVSDDIIKKAILEEYRNQHKWAGGNFINVDVRNGVVELNGTLTDDRLRAAARVVAENVPGVVSVIDNMTFVEPFSSTEIPPPMFP</sequence>
<dbReference type="Gene3D" id="3.30.1340.30">
    <property type="match status" value="1"/>
</dbReference>
<accession>A0A371Z4B2</accession>
<dbReference type="CDD" id="cd04586">
    <property type="entry name" value="CBS_pair_BON_assoc"/>
    <property type="match status" value="1"/>
</dbReference>
<dbReference type="SUPFAM" id="SSF54631">
    <property type="entry name" value="CBS-domain pair"/>
    <property type="match status" value="1"/>
</dbReference>
<evidence type="ECO:0000256" key="1">
    <source>
        <dbReference type="ARBA" id="ARBA00023122"/>
    </source>
</evidence>
<feature type="domain" description="BON" evidence="3">
    <location>
        <begin position="155"/>
        <end position="224"/>
    </location>
</feature>
<dbReference type="Pfam" id="PF04972">
    <property type="entry name" value="BON"/>
    <property type="match status" value="1"/>
</dbReference>
<feature type="domain" description="CBS" evidence="4">
    <location>
        <begin position="94"/>
        <end position="150"/>
    </location>
</feature>
<feature type="domain" description="CBS" evidence="4">
    <location>
        <begin position="7"/>
        <end position="63"/>
    </location>
</feature>
<evidence type="ECO:0000256" key="2">
    <source>
        <dbReference type="PROSITE-ProRule" id="PRU00703"/>
    </source>
</evidence>
<dbReference type="InterPro" id="IPR051257">
    <property type="entry name" value="Diverse_CBS-Domain"/>
</dbReference>
<dbReference type="InterPro" id="IPR007055">
    <property type="entry name" value="BON_dom"/>
</dbReference>
<comment type="caution">
    <text evidence="5">The sequence shown here is derived from an EMBL/GenBank/DDBJ whole genome shotgun (WGS) entry which is preliminary data.</text>
</comment>
<dbReference type="PROSITE" id="PS50914">
    <property type="entry name" value="BON"/>
    <property type="match status" value="1"/>
</dbReference>
<dbReference type="InterPro" id="IPR017080">
    <property type="entry name" value="UCP036990_CBS_BON"/>
</dbReference>
<organism evidence="5 6">
    <name type="scientific">Komagataeibacter melaceti</name>
    <dbReference type="NCBI Taxonomy" id="2766577"/>
    <lineage>
        <taxon>Bacteria</taxon>
        <taxon>Pseudomonadati</taxon>
        <taxon>Pseudomonadota</taxon>
        <taxon>Alphaproteobacteria</taxon>
        <taxon>Acetobacterales</taxon>
        <taxon>Acetobacteraceae</taxon>
        <taxon>Komagataeibacter</taxon>
    </lineage>
</organism>
<evidence type="ECO:0000313" key="6">
    <source>
        <dbReference type="Proteomes" id="UP000262371"/>
    </source>
</evidence>
<dbReference type="EMBL" id="QUWV01000013">
    <property type="protein sequence ID" value="RFD21326.1"/>
    <property type="molecule type" value="Genomic_DNA"/>
</dbReference>
<keyword evidence="1 2" id="KW-0129">CBS domain</keyword>
<gene>
    <name evidence="5" type="ORF">DY926_01570</name>
</gene>
<reference evidence="5 6" key="1">
    <citation type="submission" date="2018-08" db="EMBL/GenBank/DDBJ databases">
        <title>Komagataeibacter sp. AV 382.</title>
        <authorList>
            <person name="Skraban J."/>
            <person name="Trcek J."/>
        </authorList>
    </citation>
    <scope>NUCLEOTIDE SEQUENCE [LARGE SCALE GENOMIC DNA]</scope>
    <source>
        <strain evidence="5 6">AV 382</strain>
    </source>
</reference>
<dbReference type="Pfam" id="PF00571">
    <property type="entry name" value="CBS"/>
    <property type="match status" value="2"/>
</dbReference>
<dbReference type="Proteomes" id="UP000262371">
    <property type="component" value="Unassembled WGS sequence"/>
</dbReference>
<dbReference type="PROSITE" id="PS51371">
    <property type="entry name" value="CBS"/>
    <property type="match status" value="2"/>
</dbReference>
<dbReference type="OrthoDB" id="9783590at2"/>
<keyword evidence="6" id="KW-1185">Reference proteome</keyword>
<dbReference type="SMART" id="SM00749">
    <property type="entry name" value="BON"/>
    <property type="match status" value="1"/>
</dbReference>
<evidence type="ECO:0000259" key="4">
    <source>
        <dbReference type="PROSITE" id="PS51371"/>
    </source>
</evidence>
<evidence type="ECO:0000259" key="3">
    <source>
        <dbReference type="PROSITE" id="PS50914"/>
    </source>
</evidence>
<dbReference type="InterPro" id="IPR046342">
    <property type="entry name" value="CBS_dom_sf"/>
</dbReference>
<protein>
    <submittedName>
        <fullName evidence="5">CBS domain-containing protein</fullName>
    </submittedName>
</protein>
<dbReference type="SMART" id="SM00116">
    <property type="entry name" value="CBS"/>
    <property type="match status" value="2"/>
</dbReference>
<dbReference type="InterPro" id="IPR000644">
    <property type="entry name" value="CBS_dom"/>
</dbReference>
<dbReference type="PANTHER" id="PTHR43080">
    <property type="entry name" value="CBS DOMAIN-CONTAINING PROTEIN CBSX3, MITOCHONDRIAL"/>
    <property type="match status" value="1"/>
</dbReference>
<proteinExistence type="predicted"/>
<dbReference type="Gene3D" id="3.10.580.10">
    <property type="entry name" value="CBS-domain"/>
    <property type="match status" value="1"/>
</dbReference>
<dbReference type="PANTHER" id="PTHR43080:SF26">
    <property type="entry name" value="REGULATORY PROTEIN"/>
    <property type="match status" value="1"/>
</dbReference>
<dbReference type="AlphaFoldDB" id="A0A371Z4B2"/>
<evidence type="ECO:0000313" key="5">
    <source>
        <dbReference type="EMBL" id="RFD21326.1"/>
    </source>
</evidence>
<dbReference type="PIRSF" id="PIRSF036990">
    <property type="entry name" value="UCP036990_CBS_BON"/>
    <property type="match status" value="1"/>
</dbReference>